<evidence type="ECO:0000256" key="1">
    <source>
        <dbReference type="ARBA" id="ARBA00004141"/>
    </source>
</evidence>
<feature type="transmembrane region" description="Helical" evidence="11">
    <location>
        <begin position="132"/>
        <end position="155"/>
    </location>
</feature>
<dbReference type="InterPro" id="IPR013112">
    <property type="entry name" value="FAD-bd_8"/>
</dbReference>
<evidence type="ECO:0008006" key="17">
    <source>
        <dbReference type="Google" id="ProtNLM"/>
    </source>
</evidence>
<protein>
    <recommendedName>
        <fullName evidence="17">FAD-binding FR-type domain-containing protein</fullName>
    </recommendedName>
</protein>
<feature type="transmembrane region" description="Helical" evidence="11">
    <location>
        <begin position="61"/>
        <end position="78"/>
    </location>
</feature>
<dbReference type="InterPro" id="IPR013130">
    <property type="entry name" value="Fe3_Rdtase_TM_dom"/>
</dbReference>
<dbReference type="SFLD" id="SFLDS00052">
    <property type="entry name" value="Ferric_Reductase_Domain"/>
    <property type="match status" value="1"/>
</dbReference>
<dbReference type="Pfam" id="PF08022">
    <property type="entry name" value="FAD_binding_8"/>
    <property type="match status" value="1"/>
</dbReference>
<dbReference type="InterPro" id="IPR013121">
    <property type="entry name" value="Fe_red_NAD-bd_6"/>
</dbReference>
<keyword evidence="6" id="KW-0249">Electron transport</keyword>
<dbReference type="OrthoDB" id="17725at2759"/>
<evidence type="ECO:0000256" key="8">
    <source>
        <dbReference type="ARBA" id="ARBA00023002"/>
    </source>
</evidence>
<dbReference type="GO" id="GO:0000293">
    <property type="term" value="F:ferric-chelate reductase activity"/>
    <property type="evidence" value="ECO:0007669"/>
    <property type="project" value="UniProtKB-ARBA"/>
</dbReference>
<feature type="domain" description="Ferric oxidoreductase" evidence="12">
    <location>
        <begin position="95"/>
        <end position="205"/>
    </location>
</feature>
<keyword evidence="2" id="KW-0813">Transport</keyword>
<dbReference type="EMBL" id="ML004451">
    <property type="protein sequence ID" value="RKP30818.1"/>
    <property type="molecule type" value="Genomic_DNA"/>
</dbReference>
<evidence type="ECO:0000259" key="14">
    <source>
        <dbReference type="Pfam" id="PF08030"/>
    </source>
</evidence>
<feature type="transmembrane region" description="Helical" evidence="11">
    <location>
        <begin position="161"/>
        <end position="179"/>
    </location>
</feature>
<accession>A0A4P9ZDI1</accession>
<evidence type="ECO:0000256" key="6">
    <source>
        <dbReference type="ARBA" id="ARBA00022982"/>
    </source>
</evidence>
<dbReference type="CDD" id="cd06186">
    <property type="entry name" value="NOX_Duox_like_FAD_NADP"/>
    <property type="match status" value="1"/>
</dbReference>
<keyword evidence="5" id="KW-0274">FAD</keyword>
<dbReference type="GO" id="GO:0006879">
    <property type="term" value="P:intracellular iron ion homeostasis"/>
    <property type="evidence" value="ECO:0007669"/>
    <property type="project" value="TreeGrafter"/>
</dbReference>
<evidence type="ECO:0000313" key="15">
    <source>
        <dbReference type="EMBL" id="RKP30818.1"/>
    </source>
</evidence>
<evidence type="ECO:0000256" key="11">
    <source>
        <dbReference type="SAM" id="Phobius"/>
    </source>
</evidence>
<dbReference type="SFLD" id="SFLDG01168">
    <property type="entry name" value="Ferric_reductase_subgroup_(FRE"/>
    <property type="match status" value="1"/>
</dbReference>
<keyword evidence="8" id="KW-0560">Oxidoreductase</keyword>
<comment type="subcellular location">
    <subcellularLocation>
        <location evidence="1">Membrane</location>
        <topology evidence="1">Multi-pass membrane protein</topology>
    </subcellularLocation>
</comment>
<dbReference type="GO" id="GO:0015677">
    <property type="term" value="P:copper ion import"/>
    <property type="evidence" value="ECO:0007669"/>
    <property type="project" value="TreeGrafter"/>
</dbReference>
<dbReference type="GO" id="GO:0006826">
    <property type="term" value="P:iron ion transport"/>
    <property type="evidence" value="ECO:0007669"/>
    <property type="project" value="TreeGrafter"/>
</dbReference>
<evidence type="ECO:0000256" key="9">
    <source>
        <dbReference type="ARBA" id="ARBA00023065"/>
    </source>
</evidence>
<evidence type="ECO:0000256" key="3">
    <source>
        <dbReference type="ARBA" id="ARBA00022630"/>
    </source>
</evidence>
<dbReference type="PANTHER" id="PTHR32361:SF28">
    <property type="entry name" value="FRP1P"/>
    <property type="match status" value="1"/>
</dbReference>
<dbReference type="GO" id="GO:0005886">
    <property type="term" value="C:plasma membrane"/>
    <property type="evidence" value="ECO:0007669"/>
    <property type="project" value="TreeGrafter"/>
</dbReference>
<keyword evidence="4 11" id="KW-0812">Transmembrane</keyword>
<keyword evidence="10 11" id="KW-0472">Membrane</keyword>
<evidence type="ECO:0000256" key="10">
    <source>
        <dbReference type="ARBA" id="ARBA00023136"/>
    </source>
</evidence>
<dbReference type="PANTHER" id="PTHR32361">
    <property type="entry name" value="FERRIC/CUPRIC REDUCTASE TRANSMEMBRANE COMPONENT"/>
    <property type="match status" value="1"/>
</dbReference>
<keyword evidence="16" id="KW-1185">Reference proteome</keyword>
<sequence length="498" mass="56349">MKRHVAHHNDNIKYGYIVFGMSAVYALVLAVANGMYDNCWGAAGTPPRGSLWAALRSVKRWWIHVLVWVVAVAVLAFFHVEEPAEHYLTIAKRVGRLLYLLVPLDVFLAMRPSLLINSYLELVTLHKWLLRLIITCCAVHATGFCVKWALAGVFWDKVLSIKNVLGVAMLLPALGLAVVSIRPVRRRAYRVFYLWHNVVIFLLLVPTYWHARPGVSDFILLLVAVLAFQAYQRLSKIYTIDQIRIVDNPGSSLQVLKLPKPPRYPTWHPGAHVRLSYPMKDPRFWLFPSHPYTVFSHAEDASLDLVVRKGLLFQVYSSLSYTLSGPSSALPPLFYETAKNVVVLCGGSGISLGAPLHRDMLIRAPGCSKLVWCVTHENDTFVLNDLGFADSLDIYVTRAPTERDVFKTLQHEQSDTLLHNDELHELHSLELVGSSVKEERVQENQFKQGRPRFDEIFAGLVSSENSWIVVCGPAAMIKEATRWSDVHNVLVFSEHYCF</sequence>
<name>A0A4P9ZDI1_9ASCO</name>
<organism evidence="15 16">
    <name type="scientific">Metschnikowia bicuspidata</name>
    <dbReference type="NCBI Taxonomy" id="27322"/>
    <lineage>
        <taxon>Eukaryota</taxon>
        <taxon>Fungi</taxon>
        <taxon>Dikarya</taxon>
        <taxon>Ascomycota</taxon>
        <taxon>Saccharomycotina</taxon>
        <taxon>Pichiomycetes</taxon>
        <taxon>Metschnikowiaceae</taxon>
        <taxon>Metschnikowia</taxon>
    </lineage>
</organism>
<evidence type="ECO:0000256" key="4">
    <source>
        <dbReference type="ARBA" id="ARBA00022692"/>
    </source>
</evidence>
<dbReference type="InterPro" id="IPR051410">
    <property type="entry name" value="Ferric/Cupric_Reductase"/>
</dbReference>
<evidence type="ECO:0000313" key="16">
    <source>
        <dbReference type="Proteomes" id="UP000268321"/>
    </source>
</evidence>
<evidence type="ECO:0000256" key="5">
    <source>
        <dbReference type="ARBA" id="ARBA00022827"/>
    </source>
</evidence>
<reference evidence="16" key="1">
    <citation type="journal article" date="2018" name="Nat. Microbiol.">
        <title>Leveraging single-cell genomics to expand the fungal tree of life.</title>
        <authorList>
            <person name="Ahrendt S.R."/>
            <person name="Quandt C.A."/>
            <person name="Ciobanu D."/>
            <person name="Clum A."/>
            <person name="Salamov A."/>
            <person name="Andreopoulos B."/>
            <person name="Cheng J.F."/>
            <person name="Woyke T."/>
            <person name="Pelin A."/>
            <person name="Henrissat B."/>
            <person name="Reynolds N.K."/>
            <person name="Benny G.L."/>
            <person name="Smith M.E."/>
            <person name="James T.Y."/>
            <person name="Grigoriev I.V."/>
        </authorList>
    </citation>
    <scope>NUCLEOTIDE SEQUENCE [LARGE SCALE GENOMIC DNA]</scope>
    <source>
        <strain evidence="16">Baker2002</strain>
    </source>
</reference>
<dbReference type="Gene3D" id="3.40.50.80">
    <property type="entry name" value="Nucleotide-binding domain of ferredoxin-NADP reductase (FNR) module"/>
    <property type="match status" value="1"/>
</dbReference>
<keyword evidence="9" id="KW-0406">Ion transport</keyword>
<feature type="transmembrane region" description="Helical" evidence="11">
    <location>
        <begin position="191"/>
        <end position="209"/>
    </location>
</feature>
<gene>
    <name evidence="15" type="ORF">METBISCDRAFT_15415</name>
</gene>
<keyword evidence="3" id="KW-0285">Flavoprotein</keyword>
<evidence type="ECO:0000259" key="13">
    <source>
        <dbReference type="Pfam" id="PF08022"/>
    </source>
</evidence>
<evidence type="ECO:0000259" key="12">
    <source>
        <dbReference type="Pfam" id="PF01794"/>
    </source>
</evidence>
<keyword evidence="7 11" id="KW-1133">Transmembrane helix</keyword>
<dbReference type="InterPro" id="IPR039261">
    <property type="entry name" value="FNR_nucleotide-bd"/>
</dbReference>
<feature type="domain" description="FAD-binding 8" evidence="13">
    <location>
        <begin position="251"/>
        <end position="309"/>
    </location>
</feature>
<dbReference type="Proteomes" id="UP000268321">
    <property type="component" value="Unassembled WGS sequence"/>
</dbReference>
<proteinExistence type="predicted"/>
<dbReference type="Pfam" id="PF08030">
    <property type="entry name" value="NAD_binding_6"/>
    <property type="match status" value="1"/>
</dbReference>
<evidence type="ECO:0000256" key="7">
    <source>
        <dbReference type="ARBA" id="ARBA00022989"/>
    </source>
</evidence>
<dbReference type="SFLD" id="SFLDF00463">
    <property type="entry name" value="AIM14"/>
    <property type="match status" value="1"/>
</dbReference>
<dbReference type="AlphaFoldDB" id="A0A4P9ZDI1"/>
<evidence type="ECO:0000256" key="2">
    <source>
        <dbReference type="ARBA" id="ARBA00022448"/>
    </source>
</evidence>
<feature type="domain" description="Ferric reductase NAD binding" evidence="14">
    <location>
        <begin position="339"/>
        <end position="480"/>
    </location>
</feature>
<dbReference type="Pfam" id="PF01794">
    <property type="entry name" value="Ferric_reduct"/>
    <property type="match status" value="1"/>
</dbReference>
<dbReference type="SUPFAM" id="SSF52343">
    <property type="entry name" value="Ferredoxin reductase-like, C-terminal NADP-linked domain"/>
    <property type="match status" value="1"/>
</dbReference>
<feature type="transmembrane region" description="Helical" evidence="11">
    <location>
        <begin position="12"/>
        <end position="32"/>
    </location>
</feature>